<proteinExistence type="predicted"/>
<accession>B9LT76</accession>
<organism evidence="2 3">
    <name type="scientific">Halorubrum lacusprofundi (strain ATCC 49239 / DSM 5036 / JCM 8891 / ACAM 34)</name>
    <dbReference type="NCBI Taxonomy" id="416348"/>
    <lineage>
        <taxon>Archaea</taxon>
        <taxon>Methanobacteriati</taxon>
        <taxon>Methanobacteriota</taxon>
        <taxon>Stenosarchaea group</taxon>
        <taxon>Halobacteria</taxon>
        <taxon>Halobacteriales</taxon>
        <taxon>Haloferacaceae</taxon>
        <taxon>Halorubrum</taxon>
    </lineage>
</organism>
<protein>
    <recommendedName>
        <fullName evidence="4">Small CPxCG-related zinc finger protein</fullName>
    </recommendedName>
</protein>
<reference evidence="2 3" key="1">
    <citation type="journal article" date="2016" name="Stand. Genomic Sci.">
        <title>Complete genome sequence of the Antarctic Halorubrum lacusprofundi type strain ACAM 34.</title>
        <authorList>
            <person name="Anderson I.J."/>
            <person name="DasSarma P."/>
            <person name="Lucas S."/>
            <person name="Copeland A."/>
            <person name="Lapidus A."/>
            <person name="Del Rio T.G."/>
            <person name="Tice H."/>
            <person name="Dalin E."/>
            <person name="Bruce D.C."/>
            <person name="Goodwin L."/>
            <person name="Pitluck S."/>
            <person name="Sims D."/>
            <person name="Brettin T.S."/>
            <person name="Detter J.C."/>
            <person name="Han C.S."/>
            <person name="Larimer F."/>
            <person name="Hauser L."/>
            <person name="Land M."/>
            <person name="Ivanova N."/>
            <person name="Richardson P."/>
            <person name="Cavicchioli R."/>
            <person name="DasSarma S."/>
            <person name="Woese C.R."/>
            <person name="Kyrpides N.C."/>
        </authorList>
    </citation>
    <scope>NUCLEOTIDE SEQUENCE [LARGE SCALE GENOMIC DNA]</scope>
    <source>
        <strain evidence="3">ATCC 49239 / DSM 5036 / JCM 8891 / ACAM 34</strain>
    </source>
</reference>
<evidence type="ECO:0000313" key="2">
    <source>
        <dbReference type="EMBL" id="ACM58048.1"/>
    </source>
</evidence>
<feature type="region of interest" description="Disordered" evidence="1">
    <location>
        <begin position="1"/>
        <end position="64"/>
    </location>
</feature>
<evidence type="ECO:0008006" key="4">
    <source>
        <dbReference type="Google" id="ProtNLM"/>
    </source>
</evidence>
<dbReference type="EMBL" id="CP001365">
    <property type="protein sequence ID" value="ACM58048.1"/>
    <property type="molecule type" value="Genomic_DNA"/>
</dbReference>
<dbReference type="AlphaFoldDB" id="B9LT76"/>
<dbReference type="eggNOG" id="arCOG07584">
    <property type="taxonomic scope" value="Archaea"/>
</dbReference>
<evidence type="ECO:0000256" key="1">
    <source>
        <dbReference type="SAM" id="MobiDB-lite"/>
    </source>
</evidence>
<sequence>MSTQSVRGDMSDAEGCVDDAEGGMDDAEGGMDDAEGGMDDAEGGMDDAEGGVDDAEDEAAIGSGGRPCPLCETPMYHRHCKYVCPAHGVVYDCSDTFY</sequence>
<name>B9LT76_HALLT</name>
<dbReference type="KEGG" id="hla:Hlac_2475"/>
<feature type="compositionally biased region" description="Acidic residues" evidence="1">
    <location>
        <begin position="11"/>
        <end position="59"/>
    </location>
</feature>
<dbReference type="Proteomes" id="UP000000740">
    <property type="component" value="Chromosome 1"/>
</dbReference>
<dbReference type="InterPro" id="IPR049701">
    <property type="entry name" value="HVO_2523-like"/>
</dbReference>
<dbReference type="NCBIfam" id="NF041914">
    <property type="entry name" value="HVO_2523"/>
    <property type="match status" value="1"/>
</dbReference>
<dbReference type="HOGENOM" id="CLU_2327189_0_0_2"/>
<gene>
    <name evidence="2" type="ordered locus">Hlac_2475</name>
</gene>
<evidence type="ECO:0000313" key="3">
    <source>
        <dbReference type="Proteomes" id="UP000000740"/>
    </source>
</evidence>
<keyword evidence="3" id="KW-1185">Reference proteome</keyword>